<evidence type="ECO:0000259" key="8">
    <source>
        <dbReference type="PROSITE" id="PS51286"/>
    </source>
</evidence>
<dbReference type="SMART" id="SM00952">
    <property type="entry name" value="RAP"/>
    <property type="match status" value="1"/>
</dbReference>
<evidence type="ECO:0000256" key="6">
    <source>
        <dbReference type="ARBA" id="ARBA00042265"/>
    </source>
</evidence>
<evidence type="ECO:0000256" key="4">
    <source>
        <dbReference type="ARBA" id="ARBA00038281"/>
    </source>
</evidence>
<dbReference type="Pfam" id="PF06743">
    <property type="entry name" value="FAST_1"/>
    <property type="match status" value="1"/>
</dbReference>
<dbReference type="InterPro" id="IPR013579">
    <property type="entry name" value="FAST_2"/>
</dbReference>
<evidence type="ECO:0000256" key="2">
    <source>
        <dbReference type="ARBA" id="ARBA00022946"/>
    </source>
</evidence>
<dbReference type="CDD" id="cd23739">
    <property type="entry name" value="TBRG4-like_N"/>
    <property type="match status" value="1"/>
</dbReference>
<organism evidence="9 10">
    <name type="scientific">Channa striata</name>
    <name type="common">Snakehead murrel</name>
    <name type="synonym">Ophicephalus striatus</name>
    <dbReference type="NCBI Taxonomy" id="64152"/>
    <lineage>
        <taxon>Eukaryota</taxon>
        <taxon>Metazoa</taxon>
        <taxon>Chordata</taxon>
        <taxon>Craniata</taxon>
        <taxon>Vertebrata</taxon>
        <taxon>Euteleostomi</taxon>
        <taxon>Actinopterygii</taxon>
        <taxon>Neopterygii</taxon>
        <taxon>Teleostei</taxon>
        <taxon>Neoteleostei</taxon>
        <taxon>Acanthomorphata</taxon>
        <taxon>Anabantaria</taxon>
        <taxon>Anabantiformes</taxon>
        <taxon>Channoidei</taxon>
        <taxon>Channidae</taxon>
        <taxon>Channa</taxon>
    </lineage>
</organism>
<evidence type="ECO:0000256" key="3">
    <source>
        <dbReference type="ARBA" id="ARBA00023128"/>
    </source>
</evidence>
<feature type="domain" description="RAP" evidence="8">
    <location>
        <begin position="651"/>
        <end position="709"/>
    </location>
</feature>
<evidence type="ECO:0000313" key="9">
    <source>
        <dbReference type="EMBL" id="KAK2844519.1"/>
    </source>
</evidence>
<dbReference type="Proteomes" id="UP001187415">
    <property type="component" value="Unassembled WGS sequence"/>
</dbReference>
<comment type="similarity">
    <text evidence="4">Belongs to the FAST kinase family.</text>
</comment>
<dbReference type="PROSITE" id="PS51286">
    <property type="entry name" value="RAP"/>
    <property type="match status" value="1"/>
</dbReference>
<dbReference type="InterPro" id="IPR050870">
    <property type="entry name" value="FAST_kinase"/>
</dbReference>
<evidence type="ECO:0000313" key="10">
    <source>
        <dbReference type="Proteomes" id="UP001187415"/>
    </source>
</evidence>
<dbReference type="GO" id="GO:0044528">
    <property type="term" value="P:regulation of mitochondrial mRNA stability"/>
    <property type="evidence" value="ECO:0007669"/>
    <property type="project" value="InterPro"/>
</dbReference>
<protein>
    <recommendedName>
        <fullName evidence="5">FAST kinase domain-containing protein 4</fullName>
    </recommendedName>
    <alternativeName>
        <fullName evidence="7">Protein TBRG4</fullName>
    </alternativeName>
    <alternativeName>
        <fullName evidence="6">Transforming growth factor beta regulator 4</fullName>
    </alternativeName>
</protein>
<dbReference type="AlphaFoldDB" id="A0AA88MTS3"/>
<reference evidence="9" key="1">
    <citation type="submission" date="2023-07" db="EMBL/GenBank/DDBJ databases">
        <title>Chromosome-level Genome Assembly of Striped Snakehead (Channa striata).</title>
        <authorList>
            <person name="Liu H."/>
        </authorList>
    </citation>
    <scope>NUCLEOTIDE SEQUENCE</scope>
    <source>
        <strain evidence="9">Gz</strain>
        <tissue evidence="9">Muscle</tissue>
    </source>
</reference>
<accession>A0AA88MTS3</accession>
<dbReference type="GO" id="GO:0005759">
    <property type="term" value="C:mitochondrial matrix"/>
    <property type="evidence" value="ECO:0007669"/>
    <property type="project" value="UniProtKB-SubCell"/>
</dbReference>
<dbReference type="Pfam" id="PF08373">
    <property type="entry name" value="RAP"/>
    <property type="match status" value="1"/>
</dbReference>
<dbReference type="Pfam" id="PF08368">
    <property type="entry name" value="FAST_2"/>
    <property type="match status" value="1"/>
</dbReference>
<dbReference type="InterPro" id="IPR013584">
    <property type="entry name" value="RAP"/>
</dbReference>
<dbReference type="PANTHER" id="PTHR21228">
    <property type="entry name" value="FAST LEU-RICH DOMAIN-CONTAINING"/>
    <property type="match status" value="1"/>
</dbReference>
<keyword evidence="3" id="KW-0496">Mitochondrion</keyword>
<dbReference type="GO" id="GO:0035770">
    <property type="term" value="C:ribonucleoprotein granule"/>
    <property type="evidence" value="ECO:0007669"/>
    <property type="project" value="TreeGrafter"/>
</dbReference>
<evidence type="ECO:0000256" key="5">
    <source>
        <dbReference type="ARBA" id="ARBA00040471"/>
    </source>
</evidence>
<keyword evidence="10" id="KW-1185">Reference proteome</keyword>
<dbReference type="GO" id="GO:0003723">
    <property type="term" value="F:RNA binding"/>
    <property type="evidence" value="ECO:0007669"/>
    <property type="project" value="TreeGrafter"/>
</dbReference>
<gene>
    <name evidence="9" type="ORF">Q5P01_011178</name>
</gene>
<keyword evidence="2" id="KW-0809">Transit peptide</keyword>
<dbReference type="InterPro" id="IPR010622">
    <property type="entry name" value="FAST_Leu-rich"/>
</dbReference>
<dbReference type="GO" id="GO:0000963">
    <property type="term" value="P:mitochondrial RNA processing"/>
    <property type="evidence" value="ECO:0007669"/>
    <property type="project" value="TreeGrafter"/>
</dbReference>
<name>A0AA88MTS3_CHASR</name>
<sequence length="721" mass="81658">MYSSTMKPNKIGKMSGENCLQQQLISGHISYQSSPSPMLQQRRVWSTFIKLILNCGSNVRWRQWLLHCEGRFSLLYHFWPLSCFSDRMASRFLRRYAHLLCRASSQAPIAAAARLSPAVAVHAEVQRAQGWPRVTDRLMCEGSTISKEDNCTFLPTFTQLDELVEKAAVPEDILLAWVEHQGNANQAANALMKWTLLVLKTKGRFKEQPSELIMDSRLQDMMDTVSQQVSSVWNSNLVSVLRAFWFMGLPSTHPVLRSVQTEVLWRVRRLTYKQLAYLVDWGAGRKGQQDAAIVNAALKQLALRWIEITDPKTVSTLISKGHNMPPTLMDRLEDKALELAEGFSTEEIRKVCVSLAAQSRRCVPLLRALSYHLLQKPSSEFTTPLILDMAFAYGKLSFHHSQVFQRMASELLPRVPELNSLDVIRFAKSMGFLKWLHIRLFEAFAEHYIANSQKYSILQVCNLLMTFARLDFHPSNGEEFFSKVHTVMEDSLSGLEPILKTDVVWALCVLQQAKPHYLIPLIQPNHVTKLSEISQARKENYQLKLLHIAATLHLEHPGSTDTPSSLTAMSVPVSTSPLSPLQNSLREALHSLVGERKEVLRTGVDTKYGWTIDGELVVDCDNKPVDITVLKAPHLPSGGGDQALPTGARRLAFLAWEFPNFGSKSKDLLGRFTMMKRHLQLAGFITVEVPYYEWLELKTDWQKSAYLKDKMGKAVAEDMAK</sequence>
<dbReference type="EMBL" id="JAUPFM010000008">
    <property type="protein sequence ID" value="KAK2844519.1"/>
    <property type="molecule type" value="Genomic_DNA"/>
</dbReference>
<dbReference type="PANTHER" id="PTHR21228:SF59">
    <property type="entry name" value="FAST KINASE DOMAIN-CONTAINING PROTEIN 4"/>
    <property type="match status" value="1"/>
</dbReference>
<comment type="subcellular location">
    <subcellularLocation>
        <location evidence="1">Mitochondrion matrix</location>
    </subcellularLocation>
</comment>
<evidence type="ECO:0000256" key="1">
    <source>
        <dbReference type="ARBA" id="ARBA00004305"/>
    </source>
</evidence>
<comment type="caution">
    <text evidence="9">The sequence shown here is derived from an EMBL/GenBank/DDBJ whole genome shotgun (WGS) entry which is preliminary data.</text>
</comment>
<evidence type="ECO:0000256" key="7">
    <source>
        <dbReference type="ARBA" id="ARBA00043220"/>
    </source>
</evidence>
<proteinExistence type="inferred from homology"/>